<evidence type="ECO:0000313" key="1">
    <source>
        <dbReference type="EMBL" id="MAH64328.1"/>
    </source>
</evidence>
<dbReference type="Gene3D" id="3.60.20.10">
    <property type="entry name" value="Glutamine Phosphoribosylpyrophosphate, subunit 1, domain 1"/>
    <property type="match status" value="1"/>
</dbReference>
<evidence type="ECO:0000313" key="2">
    <source>
        <dbReference type="Proteomes" id="UP000226525"/>
    </source>
</evidence>
<reference evidence="2" key="1">
    <citation type="submission" date="2017-09" db="EMBL/GenBank/DDBJ databases">
        <title>The Reconstruction of 2,631 Draft Metagenome-Assembled Genomes from the Global Oceans.</title>
        <authorList>
            <person name="Tully B.J."/>
            <person name="Graham E.D."/>
            <person name="Heidelberg J.F."/>
        </authorList>
    </citation>
    <scope>NUCLEOTIDE SEQUENCE [LARGE SCALE GENOMIC DNA]</scope>
</reference>
<comment type="caution">
    <text evidence="1">The sequence shown here is derived from an EMBL/GenBank/DDBJ whole genome shotgun (WGS) entry which is preliminary data.</text>
</comment>
<dbReference type="AlphaFoldDB" id="A0A2D6YM96"/>
<proteinExistence type="predicted"/>
<dbReference type="EMBL" id="NZEX01000154">
    <property type="protein sequence ID" value="MAH64328.1"/>
    <property type="molecule type" value="Genomic_DNA"/>
</dbReference>
<accession>A0A2D6YM96</accession>
<organism evidence="1 2">
    <name type="scientific">SAR324 cluster bacterium</name>
    <dbReference type="NCBI Taxonomy" id="2024889"/>
    <lineage>
        <taxon>Bacteria</taxon>
        <taxon>Deltaproteobacteria</taxon>
        <taxon>SAR324 cluster</taxon>
    </lineage>
</organism>
<gene>
    <name evidence="1" type="ORF">CMN54_12965</name>
</gene>
<dbReference type="InterPro" id="IPR029055">
    <property type="entry name" value="Ntn_hydrolases_N"/>
</dbReference>
<dbReference type="Proteomes" id="UP000226525">
    <property type="component" value="Unassembled WGS sequence"/>
</dbReference>
<dbReference type="PANTHER" id="PTHR39328:SF1">
    <property type="entry name" value="BLL2871 PROTEIN"/>
    <property type="match status" value="1"/>
</dbReference>
<protein>
    <submittedName>
        <fullName evidence="1">Pilus assembly protein</fullName>
    </submittedName>
</protein>
<dbReference type="Pfam" id="PF06267">
    <property type="entry name" value="DUF1028"/>
    <property type="match status" value="1"/>
</dbReference>
<dbReference type="SUPFAM" id="SSF56235">
    <property type="entry name" value="N-terminal nucleophile aminohydrolases (Ntn hydrolases)"/>
    <property type="match status" value="1"/>
</dbReference>
<name>A0A2D6YM96_9DELT</name>
<sequence length="230" mass="25230">MMSIIYHYKLTEIKKGPKMTYSIVLRDPEKNHFGIAVATKHLAVGARVPFLKTGVGAIATQSTTNPYLGLQALAAMSSGESIEFAIKGVIAADDDPHSRQLHGLDANGNFWAWTGTNAENWAGHLGTKNVSVAGNFLAGPEVLDACMESLRFSTDRSLESRLLQALFAGEEAGGDRRGRQSAALVTIRSQPFPWCNLRVDDNADPLVELTRLFEEFKKPYYQDFISLIKA</sequence>
<dbReference type="PANTHER" id="PTHR39328">
    <property type="entry name" value="BLL2871 PROTEIN"/>
    <property type="match status" value="1"/>
</dbReference>
<dbReference type="InterPro" id="IPR010430">
    <property type="entry name" value="DUF1028"/>
</dbReference>